<keyword evidence="10" id="KW-1185">Reference proteome</keyword>
<accession>I6ZY24</accession>
<dbReference type="HOGENOM" id="CLU_000445_14_1_10"/>
<dbReference type="InterPro" id="IPR011006">
    <property type="entry name" value="CheY-like_superfamily"/>
</dbReference>
<dbReference type="CDD" id="cd17574">
    <property type="entry name" value="REC_OmpR"/>
    <property type="match status" value="1"/>
</dbReference>
<keyword evidence="2" id="KW-0902">Two-component regulatory system</keyword>
<dbReference type="SMART" id="SM00850">
    <property type="entry name" value="LytTR"/>
    <property type="match status" value="1"/>
</dbReference>
<evidence type="ECO:0000259" key="8">
    <source>
        <dbReference type="PROSITE" id="PS50930"/>
    </source>
</evidence>
<protein>
    <submittedName>
        <fullName evidence="9">Transcriptional regulator, Crp/Fnr family</fullName>
    </submittedName>
</protein>
<dbReference type="Pfam" id="PF00072">
    <property type="entry name" value="Response_reg"/>
    <property type="match status" value="1"/>
</dbReference>
<sequence>MKKVLIIEDNKDLAENIVLLLKEFGYETFCAYNGSDGLKTLFKVQPDIILCDIMLPDLSGYKILSSIKKIDDIEPPVFIFLTAKGERVDVRKGMELGADDYIPKPFTYTELLNSIKAQLDKRNKFLKLPGRIIDNGEESGELLTMKDYIFINDRKHPGFYKVQDIACIISMKDYTKVYIGDGRTFLMRKSMKDWEAQLPQNKFVRIHRQTIVNIDFVESLRKSSSNRYTIKLKGGDKEFDVSQRSVKKIKLFSV</sequence>
<reference evidence="9 10" key="1">
    <citation type="journal article" date="2013" name="PLoS ONE">
        <title>Genomic analysis of Melioribacter roseus, facultatively anaerobic organotrophic bacterium representing a novel deep lineage within Bacteriodetes/Chlorobi group.</title>
        <authorList>
            <person name="Kadnikov V.V."/>
            <person name="Mardanov A.V."/>
            <person name="Podosokorskaya O.A."/>
            <person name="Gavrilov S.N."/>
            <person name="Kublanov I.V."/>
            <person name="Beletsky A.V."/>
            <person name="Bonch-Osmolovskaya E.A."/>
            <person name="Ravin N.V."/>
        </authorList>
    </citation>
    <scope>NUCLEOTIDE SEQUENCE [LARGE SCALE GENOMIC DNA]</scope>
    <source>
        <strain evidence="10">JCM 17771 / P3M-2</strain>
    </source>
</reference>
<dbReference type="InterPro" id="IPR039420">
    <property type="entry name" value="WalR-like"/>
</dbReference>
<proteinExistence type="predicted"/>
<name>I6ZY24_MELRP</name>
<dbReference type="AlphaFoldDB" id="I6ZY24"/>
<feature type="modified residue" description="4-aspartylphosphate" evidence="6">
    <location>
        <position position="52"/>
    </location>
</feature>
<dbReference type="PROSITE" id="PS50110">
    <property type="entry name" value="RESPONSE_REGULATORY"/>
    <property type="match status" value="1"/>
</dbReference>
<keyword evidence="5" id="KW-0804">Transcription</keyword>
<feature type="domain" description="Response regulatory" evidence="7">
    <location>
        <begin position="3"/>
        <end position="119"/>
    </location>
</feature>
<evidence type="ECO:0000256" key="5">
    <source>
        <dbReference type="ARBA" id="ARBA00023163"/>
    </source>
</evidence>
<dbReference type="PANTHER" id="PTHR48111:SF1">
    <property type="entry name" value="TWO-COMPONENT RESPONSE REGULATOR ORR33"/>
    <property type="match status" value="1"/>
</dbReference>
<dbReference type="Pfam" id="PF04397">
    <property type="entry name" value="LytTR"/>
    <property type="match status" value="1"/>
</dbReference>
<evidence type="ECO:0000256" key="1">
    <source>
        <dbReference type="ARBA" id="ARBA00022553"/>
    </source>
</evidence>
<keyword evidence="1 6" id="KW-0597">Phosphoprotein</keyword>
<keyword evidence="3" id="KW-0805">Transcription regulation</keyword>
<dbReference type="RefSeq" id="WP_014855345.1">
    <property type="nucleotide sequence ID" value="NC_018178.1"/>
</dbReference>
<evidence type="ECO:0000313" key="10">
    <source>
        <dbReference type="Proteomes" id="UP000009011"/>
    </source>
</evidence>
<evidence type="ECO:0000313" key="9">
    <source>
        <dbReference type="EMBL" id="AFN73908.1"/>
    </source>
</evidence>
<dbReference type="InterPro" id="IPR007492">
    <property type="entry name" value="LytTR_DNA-bd_dom"/>
</dbReference>
<dbReference type="PROSITE" id="PS50930">
    <property type="entry name" value="HTH_LYTTR"/>
    <property type="match status" value="1"/>
</dbReference>
<dbReference type="InterPro" id="IPR001789">
    <property type="entry name" value="Sig_transdc_resp-reg_receiver"/>
</dbReference>
<evidence type="ECO:0000256" key="3">
    <source>
        <dbReference type="ARBA" id="ARBA00023015"/>
    </source>
</evidence>
<dbReference type="GO" id="GO:0000976">
    <property type="term" value="F:transcription cis-regulatory region binding"/>
    <property type="evidence" value="ECO:0007669"/>
    <property type="project" value="TreeGrafter"/>
</dbReference>
<dbReference type="GO" id="GO:0000156">
    <property type="term" value="F:phosphorelay response regulator activity"/>
    <property type="evidence" value="ECO:0007669"/>
    <property type="project" value="TreeGrafter"/>
</dbReference>
<evidence type="ECO:0000256" key="4">
    <source>
        <dbReference type="ARBA" id="ARBA00023125"/>
    </source>
</evidence>
<dbReference type="Gene3D" id="2.40.50.1020">
    <property type="entry name" value="LytTr DNA-binding domain"/>
    <property type="match status" value="1"/>
</dbReference>
<dbReference type="PANTHER" id="PTHR48111">
    <property type="entry name" value="REGULATOR OF RPOS"/>
    <property type="match status" value="1"/>
</dbReference>
<dbReference type="GO" id="GO:0006355">
    <property type="term" value="P:regulation of DNA-templated transcription"/>
    <property type="evidence" value="ECO:0007669"/>
    <property type="project" value="TreeGrafter"/>
</dbReference>
<dbReference type="OrthoDB" id="9789181at2"/>
<dbReference type="SUPFAM" id="SSF52172">
    <property type="entry name" value="CheY-like"/>
    <property type="match status" value="1"/>
</dbReference>
<organism evidence="9 10">
    <name type="scientific">Melioribacter roseus (strain DSM 23840 / JCM 17771 / VKM B-2668 / P3M-2)</name>
    <dbReference type="NCBI Taxonomy" id="1191523"/>
    <lineage>
        <taxon>Bacteria</taxon>
        <taxon>Pseudomonadati</taxon>
        <taxon>Ignavibacteriota</taxon>
        <taxon>Ignavibacteria</taxon>
        <taxon>Ignavibacteriales</taxon>
        <taxon>Melioribacteraceae</taxon>
        <taxon>Melioribacter</taxon>
    </lineage>
</organism>
<dbReference type="STRING" id="1191523.MROS_0665"/>
<dbReference type="Gene3D" id="3.40.50.2300">
    <property type="match status" value="1"/>
</dbReference>
<dbReference type="SMART" id="SM00448">
    <property type="entry name" value="REC"/>
    <property type="match status" value="1"/>
</dbReference>
<evidence type="ECO:0000259" key="7">
    <source>
        <dbReference type="PROSITE" id="PS50110"/>
    </source>
</evidence>
<evidence type="ECO:0000256" key="2">
    <source>
        <dbReference type="ARBA" id="ARBA00023012"/>
    </source>
</evidence>
<gene>
    <name evidence="9" type="ordered locus">MROS_0665</name>
</gene>
<dbReference type="GO" id="GO:0032993">
    <property type="term" value="C:protein-DNA complex"/>
    <property type="evidence" value="ECO:0007669"/>
    <property type="project" value="TreeGrafter"/>
</dbReference>
<evidence type="ECO:0000256" key="6">
    <source>
        <dbReference type="PROSITE-ProRule" id="PRU00169"/>
    </source>
</evidence>
<dbReference type="eggNOG" id="COG3279">
    <property type="taxonomic scope" value="Bacteria"/>
</dbReference>
<dbReference type="KEGG" id="mro:MROS_0665"/>
<keyword evidence="4" id="KW-0238">DNA-binding</keyword>
<dbReference type="GO" id="GO:0005829">
    <property type="term" value="C:cytosol"/>
    <property type="evidence" value="ECO:0007669"/>
    <property type="project" value="TreeGrafter"/>
</dbReference>
<dbReference type="EMBL" id="CP003557">
    <property type="protein sequence ID" value="AFN73908.1"/>
    <property type="molecule type" value="Genomic_DNA"/>
</dbReference>
<dbReference type="Proteomes" id="UP000009011">
    <property type="component" value="Chromosome"/>
</dbReference>
<feature type="domain" description="HTH LytTR-type" evidence="8">
    <location>
        <begin position="149"/>
        <end position="254"/>
    </location>
</feature>